<dbReference type="Pfam" id="PF00169">
    <property type="entry name" value="PH"/>
    <property type="match status" value="1"/>
</dbReference>
<protein>
    <submittedName>
        <fullName evidence="8">Uncharacterized protein</fullName>
    </submittedName>
</protein>
<dbReference type="InterPro" id="IPR000306">
    <property type="entry name" value="Znf_FYVE"/>
</dbReference>
<comment type="caution">
    <text evidence="8">The sequence shown here is derived from an EMBL/GenBank/DDBJ whole genome shotgun (WGS) entry which is preliminary data.</text>
</comment>
<sequence>KIQIVISNYKKKRKGSIKPEEPKELSPYQNVIEKCLGKAAPVWIQDDAATMCMVCMVSFNMVRRRHHCRACGKLICKTCCKKAPLEYNQGKIERVCTVCYDVIVNKRNATSSETSSGKRSETSNGKQTPKKKGILQVNASKGLLSGYMSCSDDGGHSWQRFWLTAHNDFVLYTFRAHEDVSAVNCVPLPGHEVGQLSDIPGRQHVFCLSHKKKIVWMFQTDNEKQLRRWISLLTKLSQAQLPDENSRLSSQSNSSNSSTMSDSGINNSIMACSNKRGSTYSGSQADSGYPGDSNNSLAVLAADDNEHESSEVIQGDGADGVFSE</sequence>
<reference evidence="8" key="1">
    <citation type="submission" date="2021-04" db="EMBL/GenBank/DDBJ databases">
        <authorList>
            <consortium name="Molecular Ecology Group"/>
        </authorList>
    </citation>
    <scope>NUCLEOTIDE SEQUENCE</scope>
</reference>
<keyword evidence="2 4" id="KW-0863">Zinc-finger</keyword>
<feature type="non-terminal residue" evidence="8">
    <location>
        <position position="324"/>
    </location>
</feature>
<dbReference type="InterPro" id="IPR011993">
    <property type="entry name" value="PH-like_dom_sf"/>
</dbReference>
<evidence type="ECO:0000256" key="1">
    <source>
        <dbReference type="ARBA" id="ARBA00022723"/>
    </source>
</evidence>
<dbReference type="PROSITE" id="PS50003">
    <property type="entry name" value="PH_DOMAIN"/>
    <property type="match status" value="1"/>
</dbReference>
<evidence type="ECO:0000259" key="7">
    <source>
        <dbReference type="PROSITE" id="PS50178"/>
    </source>
</evidence>
<evidence type="ECO:0000259" key="6">
    <source>
        <dbReference type="PROSITE" id="PS50003"/>
    </source>
</evidence>
<evidence type="ECO:0000313" key="9">
    <source>
        <dbReference type="Proteomes" id="UP000678393"/>
    </source>
</evidence>
<dbReference type="Pfam" id="PF01363">
    <property type="entry name" value="FYVE"/>
    <property type="match status" value="1"/>
</dbReference>
<dbReference type="GO" id="GO:0008270">
    <property type="term" value="F:zinc ion binding"/>
    <property type="evidence" value="ECO:0007669"/>
    <property type="project" value="UniProtKB-KW"/>
</dbReference>
<organism evidence="8 9">
    <name type="scientific">Candidula unifasciata</name>
    <dbReference type="NCBI Taxonomy" id="100452"/>
    <lineage>
        <taxon>Eukaryota</taxon>
        <taxon>Metazoa</taxon>
        <taxon>Spiralia</taxon>
        <taxon>Lophotrochozoa</taxon>
        <taxon>Mollusca</taxon>
        <taxon>Gastropoda</taxon>
        <taxon>Heterobranchia</taxon>
        <taxon>Euthyneura</taxon>
        <taxon>Panpulmonata</taxon>
        <taxon>Eupulmonata</taxon>
        <taxon>Stylommatophora</taxon>
        <taxon>Helicina</taxon>
        <taxon>Helicoidea</taxon>
        <taxon>Geomitridae</taxon>
        <taxon>Candidula</taxon>
    </lineage>
</organism>
<keyword evidence="9" id="KW-1185">Reference proteome</keyword>
<keyword evidence="3" id="KW-0862">Zinc</keyword>
<dbReference type="InterPro" id="IPR013083">
    <property type="entry name" value="Znf_RING/FYVE/PHD"/>
</dbReference>
<evidence type="ECO:0000256" key="2">
    <source>
        <dbReference type="ARBA" id="ARBA00022771"/>
    </source>
</evidence>
<feature type="compositionally biased region" description="Low complexity" evidence="5">
    <location>
        <begin position="247"/>
        <end position="266"/>
    </location>
</feature>
<feature type="domain" description="FYVE-type" evidence="7">
    <location>
        <begin position="46"/>
        <end position="104"/>
    </location>
</feature>
<dbReference type="GO" id="GO:0016197">
    <property type="term" value="P:endosomal transport"/>
    <property type="evidence" value="ECO:0007669"/>
    <property type="project" value="TreeGrafter"/>
</dbReference>
<dbReference type="AlphaFoldDB" id="A0A8S3YVA4"/>
<dbReference type="Gene3D" id="3.30.40.10">
    <property type="entry name" value="Zinc/RING finger domain, C3HC4 (zinc finger)"/>
    <property type="match status" value="1"/>
</dbReference>
<dbReference type="Gene3D" id="2.30.29.30">
    <property type="entry name" value="Pleckstrin-homology domain (PH domain)/Phosphotyrosine-binding domain (PTB)"/>
    <property type="match status" value="1"/>
</dbReference>
<name>A0A8S3YVA4_9EUPU</name>
<dbReference type="PANTHER" id="PTHR46319:SF3">
    <property type="entry name" value="ZINC FINGER FYVE DOMAIN-CONTAINING PROTEIN"/>
    <property type="match status" value="1"/>
</dbReference>
<evidence type="ECO:0000256" key="3">
    <source>
        <dbReference type="ARBA" id="ARBA00022833"/>
    </source>
</evidence>
<dbReference type="SMART" id="SM00233">
    <property type="entry name" value="PH"/>
    <property type="match status" value="1"/>
</dbReference>
<feature type="compositionally biased region" description="Polar residues" evidence="5">
    <location>
        <begin position="267"/>
        <end position="297"/>
    </location>
</feature>
<dbReference type="InterPro" id="IPR017455">
    <property type="entry name" value="Znf_FYVE-rel"/>
</dbReference>
<dbReference type="SUPFAM" id="SSF50729">
    <property type="entry name" value="PH domain-like"/>
    <property type="match status" value="1"/>
</dbReference>
<evidence type="ECO:0000313" key="8">
    <source>
        <dbReference type="EMBL" id="CAG5119261.1"/>
    </source>
</evidence>
<accession>A0A8S3YVA4</accession>
<dbReference type="Proteomes" id="UP000678393">
    <property type="component" value="Unassembled WGS sequence"/>
</dbReference>
<feature type="domain" description="PH" evidence="6">
    <location>
        <begin position="141"/>
        <end position="238"/>
    </location>
</feature>
<evidence type="ECO:0000256" key="5">
    <source>
        <dbReference type="SAM" id="MobiDB-lite"/>
    </source>
</evidence>
<dbReference type="PANTHER" id="PTHR46319">
    <property type="entry name" value="ZINC FINGER FYVE DOMAIN-CONTAINING PROTEIN"/>
    <property type="match status" value="1"/>
</dbReference>
<feature type="region of interest" description="Disordered" evidence="5">
    <location>
        <begin position="242"/>
        <end position="324"/>
    </location>
</feature>
<dbReference type="PROSITE" id="PS50178">
    <property type="entry name" value="ZF_FYVE"/>
    <property type="match status" value="1"/>
</dbReference>
<dbReference type="OrthoDB" id="5872154at2759"/>
<dbReference type="InterPro" id="IPR001849">
    <property type="entry name" value="PH_domain"/>
</dbReference>
<feature type="region of interest" description="Disordered" evidence="5">
    <location>
        <begin position="110"/>
        <end position="131"/>
    </location>
</feature>
<dbReference type="GO" id="GO:0031901">
    <property type="term" value="C:early endosome membrane"/>
    <property type="evidence" value="ECO:0007669"/>
    <property type="project" value="TreeGrafter"/>
</dbReference>
<keyword evidence="1" id="KW-0479">Metal-binding</keyword>
<dbReference type="EMBL" id="CAJHNH020000676">
    <property type="protein sequence ID" value="CAG5119261.1"/>
    <property type="molecule type" value="Genomic_DNA"/>
</dbReference>
<dbReference type="SMART" id="SM00064">
    <property type="entry name" value="FYVE"/>
    <property type="match status" value="1"/>
</dbReference>
<gene>
    <name evidence="8" type="ORF">CUNI_LOCUS4819</name>
</gene>
<evidence type="ECO:0000256" key="4">
    <source>
        <dbReference type="PROSITE-ProRule" id="PRU00091"/>
    </source>
</evidence>
<proteinExistence type="predicted"/>